<protein>
    <submittedName>
        <fullName evidence="2">Aste57867_14563 protein</fullName>
    </submittedName>
</protein>
<reference evidence="1" key="2">
    <citation type="submission" date="2019-06" db="EMBL/GenBank/DDBJ databases">
        <title>Genomics analysis of Aphanomyces spp. identifies a new class of oomycete effector associated with host adaptation.</title>
        <authorList>
            <person name="Gaulin E."/>
        </authorList>
    </citation>
    <scope>NUCLEOTIDE SEQUENCE</scope>
    <source>
        <strain evidence="1">CBS 578.67</strain>
    </source>
</reference>
<gene>
    <name evidence="2" type="primary">Aste57867_14563</name>
    <name evidence="1" type="ORF">As57867_014509</name>
    <name evidence="2" type="ORF">ASTE57867_14563</name>
</gene>
<name>A0A485L210_9STRA</name>
<dbReference type="AlphaFoldDB" id="A0A485L210"/>
<sequence length="157" mass="17502">MSDEGVVAEEVLTDANLANENELDEDEQRVAAWIKKQHEKELARLQSAGAKAIPLKVKNMAIVREDDGVVLNRVEVDTSFSMDKIEQILVAEETTRVPSKKDYVYVNVLLLPKGPKPTAAPVALVMPYVYDTTVSGNTLNQWVFINNKMERSHHAIG</sequence>
<keyword evidence="3" id="KW-1185">Reference proteome</keyword>
<dbReference type="EMBL" id="CAADRA010005577">
    <property type="protein sequence ID" value="VFT91383.1"/>
    <property type="molecule type" value="Genomic_DNA"/>
</dbReference>
<dbReference type="EMBL" id="VJMH01005556">
    <property type="protein sequence ID" value="KAF0694575.1"/>
    <property type="molecule type" value="Genomic_DNA"/>
</dbReference>
<reference evidence="2 3" key="1">
    <citation type="submission" date="2019-03" db="EMBL/GenBank/DDBJ databases">
        <authorList>
            <person name="Gaulin E."/>
            <person name="Dumas B."/>
        </authorList>
    </citation>
    <scope>NUCLEOTIDE SEQUENCE [LARGE SCALE GENOMIC DNA]</scope>
    <source>
        <strain evidence="2">CBS 568.67</strain>
    </source>
</reference>
<accession>A0A485L210</accession>
<evidence type="ECO:0000313" key="2">
    <source>
        <dbReference type="EMBL" id="VFT91383.1"/>
    </source>
</evidence>
<organism evidence="2 3">
    <name type="scientific">Aphanomyces stellatus</name>
    <dbReference type="NCBI Taxonomy" id="120398"/>
    <lineage>
        <taxon>Eukaryota</taxon>
        <taxon>Sar</taxon>
        <taxon>Stramenopiles</taxon>
        <taxon>Oomycota</taxon>
        <taxon>Saprolegniomycetes</taxon>
        <taxon>Saprolegniales</taxon>
        <taxon>Verrucalvaceae</taxon>
        <taxon>Aphanomyces</taxon>
    </lineage>
</organism>
<dbReference type="OrthoDB" id="5596992at2759"/>
<evidence type="ECO:0000313" key="3">
    <source>
        <dbReference type="Proteomes" id="UP000332933"/>
    </source>
</evidence>
<dbReference type="Proteomes" id="UP000332933">
    <property type="component" value="Unassembled WGS sequence"/>
</dbReference>
<evidence type="ECO:0000313" key="1">
    <source>
        <dbReference type="EMBL" id="KAF0694575.1"/>
    </source>
</evidence>
<proteinExistence type="predicted"/>